<accession>A0A7W6JV66</accession>
<keyword evidence="1" id="KW-0472">Membrane</keyword>
<gene>
    <name evidence="2" type="ORF">GGR46_003693</name>
</gene>
<evidence type="ECO:0000313" key="2">
    <source>
        <dbReference type="EMBL" id="MBB4100121.1"/>
    </source>
</evidence>
<dbReference type="RefSeq" id="WP_183999446.1">
    <property type="nucleotide sequence ID" value="NZ_JACIEH010000003.1"/>
</dbReference>
<evidence type="ECO:0008006" key="4">
    <source>
        <dbReference type="Google" id="ProtNLM"/>
    </source>
</evidence>
<dbReference type="InterPro" id="IPR048136">
    <property type="entry name" value="STM3941-like"/>
</dbReference>
<name>A0A7W6JV66_9SPHN</name>
<proteinExistence type="predicted"/>
<comment type="caution">
    <text evidence="2">The sequence shown here is derived from an EMBL/GenBank/DDBJ whole genome shotgun (WGS) entry which is preliminary data.</text>
</comment>
<dbReference type="AlphaFoldDB" id="A0A7W6JV66"/>
<dbReference type="Proteomes" id="UP000557392">
    <property type="component" value="Unassembled WGS sequence"/>
</dbReference>
<keyword evidence="3" id="KW-1185">Reference proteome</keyword>
<protein>
    <recommendedName>
        <fullName evidence="4">DUF2244 domain-containing protein</fullName>
    </recommendedName>
</protein>
<feature type="transmembrane region" description="Helical" evidence="1">
    <location>
        <begin position="45"/>
        <end position="62"/>
    </location>
</feature>
<reference evidence="2 3" key="1">
    <citation type="submission" date="2020-08" db="EMBL/GenBank/DDBJ databases">
        <title>Genomic Encyclopedia of Type Strains, Phase IV (KMG-IV): sequencing the most valuable type-strain genomes for metagenomic binning, comparative biology and taxonomic classification.</title>
        <authorList>
            <person name="Goeker M."/>
        </authorList>
    </citation>
    <scope>NUCLEOTIDE SEQUENCE [LARGE SCALE GENOMIC DNA]</scope>
    <source>
        <strain evidence="2 3">DSM 101806</strain>
    </source>
</reference>
<evidence type="ECO:0000256" key="1">
    <source>
        <dbReference type="SAM" id="Phobius"/>
    </source>
</evidence>
<evidence type="ECO:0000313" key="3">
    <source>
        <dbReference type="Proteomes" id="UP000557392"/>
    </source>
</evidence>
<organism evidence="2 3">
    <name type="scientific">Sphingomonas kyeonggiensis</name>
    <dbReference type="NCBI Taxonomy" id="1268553"/>
    <lineage>
        <taxon>Bacteria</taxon>
        <taxon>Pseudomonadati</taxon>
        <taxon>Pseudomonadota</taxon>
        <taxon>Alphaproteobacteria</taxon>
        <taxon>Sphingomonadales</taxon>
        <taxon>Sphingomonadaceae</taxon>
        <taxon>Sphingomonas</taxon>
    </lineage>
</organism>
<keyword evidence="1" id="KW-1133">Transmembrane helix</keyword>
<dbReference type="EMBL" id="JACIEH010000003">
    <property type="protein sequence ID" value="MBB4100121.1"/>
    <property type="molecule type" value="Genomic_DNA"/>
</dbReference>
<keyword evidence="1" id="KW-0812">Transmembrane</keyword>
<dbReference type="NCBIfam" id="NF041635">
    <property type="entry name" value="STM3941_fam"/>
    <property type="match status" value="1"/>
</dbReference>
<sequence>MAVRLVAQAARGKQLGLVTLGLLMTLASLFAVVSADAVQDPFHHWAGWAGAIFFPLCTLAAVRQMFRTGPVMEIGPEGILWLRWSPERIPWSAFTRAADMSIRNQRFVSLWLREPERYRPTTLHGRIAAGNKLLGFGELALSAQGLTCTHEEMLAVVQANAPGLFGRP</sequence>